<reference evidence="1 2" key="1">
    <citation type="journal article" date="2022" name="Allergy">
        <title>Genome assembly and annotation of Periplaneta americana reveal a comprehensive cockroach allergen profile.</title>
        <authorList>
            <person name="Wang L."/>
            <person name="Xiong Q."/>
            <person name="Saelim N."/>
            <person name="Wang L."/>
            <person name="Nong W."/>
            <person name="Wan A.T."/>
            <person name="Shi M."/>
            <person name="Liu X."/>
            <person name="Cao Q."/>
            <person name="Hui J.H.L."/>
            <person name="Sookrung N."/>
            <person name="Leung T.F."/>
            <person name="Tungtrongchitr A."/>
            <person name="Tsui S.K.W."/>
        </authorList>
    </citation>
    <scope>NUCLEOTIDE SEQUENCE [LARGE SCALE GENOMIC DNA]</scope>
    <source>
        <strain evidence="1">PWHHKU_190912</strain>
    </source>
</reference>
<keyword evidence="2" id="KW-1185">Reference proteome</keyword>
<dbReference type="EMBL" id="JAJSOF020000001">
    <property type="protein sequence ID" value="KAJ4451291.1"/>
    <property type="molecule type" value="Genomic_DNA"/>
</dbReference>
<protein>
    <submittedName>
        <fullName evidence="1">Uncharacterized protein</fullName>
    </submittedName>
</protein>
<comment type="caution">
    <text evidence="1">The sequence shown here is derived from an EMBL/GenBank/DDBJ whole genome shotgun (WGS) entry which is preliminary data.</text>
</comment>
<organism evidence="1 2">
    <name type="scientific">Periplaneta americana</name>
    <name type="common">American cockroach</name>
    <name type="synonym">Blatta americana</name>
    <dbReference type="NCBI Taxonomy" id="6978"/>
    <lineage>
        <taxon>Eukaryota</taxon>
        <taxon>Metazoa</taxon>
        <taxon>Ecdysozoa</taxon>
        <taxon>Arthropoda</taxon>
        <taxon>Hexapoda</taxon>
        <taxon>Insecta</taxon>
        <taxon>Pterygota</taxon>
        <taxon>Neoptera</taxon>
        <taxon>Polyneoptera</taxon>
        <taxon>Dictyoptera</taxon>
        <taxon>Blattodea</taxon>
        <taxon>Blattoidea</taxon>
        <taxon>Blattidae</taxon>
        <taxon>Blattinae</taxon>
        <taxon>Periplaneta</taxon>
    </lineage>
</organism>
<gene>
    <name evidence="1" type="ORF">ANN_02752</name>
</gene>
<dbReference type="Proteomes" id="UP001148838">
    <property type="component" value="Unassembled WGS sequence"/>
</dbReference>
<name>A0ABQ8TZM1_PERAM</name>
<evidence type="ECO:0000313" key="1">
    <source>
        <dbReference type="EMBL" id="KAJ4451291.1"/>
    </source>
</evidence>
<proteinExistence type="predicted"/>
<evidence type="ECO:0000313" key="2">
    <source>
        <dbReference type="Proteomes" id="UP001148838"/>
    </source>
</evidence>
<accession>A0ABQ8TZM1</accession>
<sequence length="87" mass="9729">MAGLCEGGNEPPGSLKDNKIFLNKERVQQRRVLTEEKLDEVGARLGHSPCKSLRRLAQEVNIFKTSAYVAAKLLKLKPYRLTVVHGL</sequence>